<keyword evidence="3 7" id="KW-1133">Transmembrane helix</keyword>
<dbReference type="Proteomes" id="UP000807504">
    <property type="component" value="Unassembled WGS sequence"/>
</dbReference>
<organism evidence="9 10">
    <name type="scientific">Argiope bruennichi</name>
    <name type="common">Wasp spider</name>
    <name type="synonym">Aranea bruennichi</name>
    <dbReference type="NCBI Taxonomy" id="94029"/>
    <lineage>
        <taxon>Eukaryota</taxon>
        <taxon>Metazoa</taxon>
        <taxon>Ecdysozoa</taxon>
        <taxon>Arthropoda</taxon>
        <taxon>Chelicerata</taxon>
        <taxon>Arachnida</taxon>
        <taxon>Araneae</taxon>
        <taxon>Araneomorphae</taxon>
        <taxon>Entelegynae</taxon>
        <taxon>Araneoidea</taxon>
        <taxon>Araneidae</taxon>
        <taxon>Argiope</taxon>
    </lineage>
</organism>
<dbReference type="Gene3D" id="3.10.20.90">
    <property type="entry name" value="Phosphatidylinositol 3-kinase Catalytic Subunit, Chain A, domain 1"/>
    <property type="match status" value="1"/>
</dbReference>
<dbReference type="GO" id="GO:0016020">
    <property type="term" value="C:membrane"/>
    <property type="evidence" value="ECO:0007669"/>
    <property type="project" value="UniProtKB-SubCell"/>
</dbReference>
<evidence type="ECO:0000256" key="2">
    <source>
        <dbReference type="ARBA" id="ARBA00022692"/>
    </source>
</evidence>
<keyword evidence="4 7" id="KW-0472">Membrane</keyword>
<dbReference type="SUPFAM" id="SSF54236">
    <property type="entry name" value="Ubiquitin-like"/>
    <property type="match status" value="1"/>
</dbReference>
<keyword evidence="10" id="KW-1185">Reference proteome</keyword>
<feature type="region of interest" description="Disordered" evidence="6">
    <location>
        <begin position="195"/>
        <end position="224"/>
    </location>
</feature>
<comment type="subcellular location">
    <subcellularLocation>
        <location evidence="1">Membrane</location>
    </subcellularLocation>
</comment>
<comment type="caution">
    <text evidence="9">The sequence shown here is derived from an EMBL/GenBank/DDBJ whole genome shotgun (WGS) entry which is preliminary data.</text>
</comment>
<accession>A0A8T0E9S8</accession>
<keyword evidence="2 7" id="KW-0812">Transmembrane</keyword>
<dbReference type="CDD" id="cd01790">
    <property type="entry name" value="Ubl_HERP"/>
    <property type="match status" value="1"/>
</dbReference>
<dbReference type="InterPro" id="IPR029071">
    <property type="entry name" value="Ubiquitin-like_domsf"/>
</dbReference>
<feature type="compositionally biased region" description="Pro residues" evidence="6">
    <location>
        <begin position="210"/>
        <end position="220"/>
    </location>
</feature>
<dbReference type="OrthoDB" id="21589at2759"/>
<dbReference type="GO" id="GO:0030968">
    <property type="term" value="P:endoplasmic reticulum unfolded protein response"/>
    <property type="evidence" value="ECO:0007669"/>
    <property type="project" value="TreeGrafter"/>
</dbReference>
<dbReference type="OMA" id="DQTVDCM"/>
<evidence type="ECO:0000256" key="4">
    <source>
        <dbReference type="ARBA" id="ARBA00023136"/>
    </source>
</evidence>
<dbReference type="EMBL" id="JABXBU010002230">
    <property type="protein sequence ID" value="KAF8768198.1"/>
    <property type="molecule type" value="Genomic_DNA"/>
</dbReference>
<dbReference type="InterPro" id="IPR000626">
    <property type="entry name" value="Ubiquitin-like_dom"/>
</dbReference>
<dbReference type="PANTHER" id="PTHR12943">
    <property type="entry name" value="HOMOCYSTEINE-RESPONSIVE ENDOPLASMIC RETICULUM-RESIDENT UNIQUITIN-LIKE DOMAIN HERPUD PROTEIN FAMILY MEMBER"/>
    <property type="match status" value="1"/>
</dbReference>
<evidence type="ECO:0000313" key="9">
    <source>
        <dbReference type="EMBL" id="KAF8768198.1"/>
    </source>
</evidence>
<reference evidence="9" key="1">
    <citation type="journal article" date="2020" name="bioRxiv">
        <title>Chromosome-level reference genome of the European wasp spider Argiope bruennichi: a resource for studies on range expansion and evolutionary adaptation.</title>
        <authorList>
            <person name="Sheffer M.M."/>
            <person name="Hoppe A."/>
            <person name="Krehenwinkel H."/>
            <person name="Uhl G."/>
            <person name="Kuss A.W."/>
            <person name="Jensen L."/>
            <person name="Jensen C."/>
            <person name="Gillespie R.G."/>
            <person name="Hoff K.J."/>
            <person name="Prost S."/>
        </authorList>
    </citation>
    <scope>NUCLEOTIDE SEQUENCE</scope>
</reference>
<gene>
    <name evidence="9" type="ORF">HNY73_021044</name>
</gene>
<feature type="transmembrane region" description="Helical" evidence="7">
    <location>
        <begin position="270"/>
        <end position="289"/>
    </location>
</feature>
<dbReference type="FunFam" id="3.10.20.90:FF:000046">
    <property type="entry name" value="Homocysteine-responsive endoplasmic reticulum-resident ubiquitin-like domain member 2 protein"/>
    <property type="match status" value="1"/>
</dbReference>
<dbReference type="PANTHER" id="PTHR12943:SF27">
    <property type="entry name" value="HOMOCYSTEINE-INDUCED ENDOPLASMIC RETICULUM PROTEIN, ISOFORM A"/>
    <property type="match status" value="1"/>
</dbReference>
<evidence type="ECO:0000256" key="5">
    <source>
        <dbReference type="ARBA" id="ARBA00023230"/>
    </source>
</evidence>
<dbReference type="SMART" id="SM00213">
    <property type="entry name" value="UBQ"/>
    <property type="match status" value="1"/>
</dbReference>
<feature type="domain" description="Ubiquitin-like" evidence="8">
    <location>
        <begin position="3"/>
        <end position="64"/>
    </location>
</feature>
<evidence type="ECO:0000256" key="1">
    <source>
        <dbReference type="ARBA" id="ARBA00004370"/>
    </source>
</evidence>
<protein>
    <submittedName>
        <fullName evidence="9">Homocysteine-responsive endoplasmic like protein</fullName>
    </submittedName>
</protein>
<dbReference type="Pfam" id="PF00240">
    <property type="entry name" value="ubiquitin"/>
    <property type="match status" value="1"/>
</dbReference>
<dbReference type="InterPro" id="IPR039751">
    <property type="entry name" value="HERPUD1/2"/>
</dbReference>
<dbReference type="AlphaFoldDB" id="A0A8T0E9S8"/>
<feature type="transmembrane region" description="Helical" evidence="7">
    <location>
        <begin position="244"/>
        <end position="264"/>
    </location>
</feature>
<evidence type="ECO:0000259" key="8">
    <source>
        <dbReference type="PROSITE" id="PS50053"/>
    </source>
</evidence>
<feature type="region of interest" description="Disordered" evidence="6">
    <location>
        <begin position="94"/>
        <end position="120"/>
    </location>
</feature>
<name>A0A8T0E9S8_ARGBR</name>
<dbReference type="PROSITE" id="PS50053">
    <property type="entry name" value="UBIQUITIN_2"/>
    <property type="match status" value="1"/>
</dbReference>
<evidence type="ECO:0000256" key="6">
    <source>
        <dbReference type="SAM" id="MobiDB-lite"/>
    </source>
</evidence>
<sequence>MEIQLIIKAPNQNVDDYIVNCNLDWTVEQLKNHLSQSYPSKPEVGQQKLIYSGRFLHDHLQLKDILRHDDDQYSIHIFHLVCKSDSTTTCIQHSKSSQKRYNQPSSSCSSNEVTAGQSSENALRHRNVNPMSHVNSFYPQLPTVLPPSAMSGFVPDSQASAQIAAMQQMYAYYLSQYMQSMNIGSMPGNNVDLPNLVNFQQPPNTNEPVAPSPPPPPPRPINQRNNIQGPLLMDENDEGVRRDWLEHAFVLLRFLILFCIVYFYSTPERLMIVMVGTIVIFLYHEGWFVRRGNPAAAPELYVPQGPINNLDVPNNEIENNGNEHPLVNQNVGANLEVHNEHELEAAMDGEEPPHAQNPDVVNNNHIFSPLTFLQIFLSSLIPDPPPPVNIN</sequence>
<keyword evidence="5" id="KW-0834">Unfolded protein response</keyword>
<evidence type="ECO:0000313" key="10">
    <source>
        <dbReference type="Proteomes" id="UP000807504"/>
    </source>
</evidence>
<proteinExistence type="predicted"/>
<evidence type="ECO:0000256" key="7">
    <source>
        <dbReference type="SAM" id="Phobius"/>
    </source>
</evidence>
<evidence type="ECO:0000256" key="3">
    <source>
        <dbReference type="ARBA" id="ARBA00022989"/>
    </source>
</evidence>
<reference evidence="9" key="2">
    <citation type="submission" date="2020-06" db="EMBL/GenBank/DDBJ databases">
        <authorList>
            <person name="Sheffer M."/>
        </authorList>
    </citation>
    <scope>NUCLEOTIDE SEQUENCE</scope>
</reference>